<feature type="transmembrane region" description="Helical" evidence="2">
    <location>
        <begin position="206"/>
        <end position="227"/>
    </location>
</feature>
<keyword evidence="2" id="KW-0812">Transmembrane</keyword>
<keyword evidence="1" id="KW-0949">S-adenosyl-L-methionine</keyword>
<evidence type="ECO:0000256" key="1">
    <source>
        <dbReference type="ARBA" id="ARBA00022691"/>
    </source>
</evidence>
<gene>
    <name evidence="3" type="ORF">XAT740_LOCUS57373</name>
</gene>
<feature type="non-terminal residue" evidence="3">
    <location>
        <position position="1"/>
    </location>
</feature>
<evidence type="ECO:0000313" key="3">
    <source>
        <dbReference type="EMBL" id="CAF1663731.1"/>
    </source>
</evidence>
<keyword evidence="4" id="KW-1185">Reference proteome</keyword>
<keyword evidence="2" id="KW-1133">Transmembrane helix</keyword>
<protein>
    <submittedName>
        <fullName evidence="3">Uncharacterized protein</fullName>
    </submittedName>
</protein>
<organism evidence="3 4">
    <name type="scientific">Adineta ricciae</name>
    <name type="common">Rotifer</name>
    <dbReference type="NCBI Taxonomy" id="249248"/>
    <lineage>
        <taxon>Eukaryota</taxon>
        <taxon>Metazoa</taxon>
        <taxon>Spiralia</taxon>
        <taxon>Gnathifera</taxon>
        <taxon>Rotifera</taxon>
        <taxon>Eurotatoria</taxon>
        <taxon>Bdelloidea</taxon>
        <taxon>Adinetida</taxon>
        <taxon>Adinetidae</taxon>
        <taxon>Adineta</taxon>
    </lineage>
</organism>
<dbReference type="AlphaFoldDB" id="A0A816FN84"/>
<accession>A0A816FN84</accession>
<evidence type="ECO:0000256" key="2">
    <source>
        <dbReference type="SAM" id="Phobius"/>
    </source>
</evidence>
<reference evidence="3" key="1">
    <citation type="submission" date="2021-02" db="EMBL/GenBank/DDBJ databases">
        <authorList>
            <person name="Nowell W R."/>
        </authorList>
    </citation>
    <scope>NUCLEOTIDE SEQUENCE</scope>
</reference>
<evidence type="ECO:0000313" key="4">
    <source>
        <dbReference type="Proteomes" id="UP000663828"/>
    </source>
</evidence>
<dbReference type="PROSITE" id="PS00095">
    <property type="entry name" value="C5_MTASE_2"/>
    <property type="match status" value="1"/>
</dbReference>
<dbReference type="InterPro" id="IPR031303">
    <property type="entry name" value="C5_meth_CS"/>
</dbReference>
<keyword evidence="2" id="KW-0472">Membrane</keyword>
<dbReference type="EMBL" id="CAJNOR010011789">
    <property type="protein sequence ID" value="CAF1663731.1"/>
    <property type="molecule type" value="Genomic_DNA"/>
</dbReference>
<proteinExistence type="predicted"/>
<sequence length="228" mass="25967">LLMDDHLLSLENIKLPSKSSTSSVDIQWLSPIDCPLSDAYQDKNRVCYKFDGSASLRFFTCHSDLTGNDIRQYFLEDLFRSMLIRLNLTLMNIDSNSNQNPSIARLVLPRRIYVNQPVFVSAYQLFHEQLSSAIDSFQENFKITSLLEEDLEAAEEFPVQITSDERIKQLNTNTTKDTQQQSSSAKKSAYQNFVALIEQYFGTGNAVLVILIFSIAVLLLSIMIKLFT</sequence>
<name>A0A816FN84_ADIRI</name>
<comment type="caution">
    <text evidence="3">The sequence shown here is derived from an EMBL/GenBank/DDBJ whole genome shotgun (WGS) entry which is preliminary data.</text>
</comment>
<dbReference type="Proteomes" id="UP000663828">
    <property type="component" value="Unassembled WGS sequence"/>
</dbReference>